<dbReference type="AlphaFoldDB" id="C4J137"/>
<reference evidence="2" key="2">
    <citation type="submission" date="2012-06" db="EMBL/GenBank/DDBJ databases">
        <authorList>
            <person name="Yu Y."/>
            <person name="Currie J."/>
            <person name="Lomeli R."/>
            <person name="Angelova A."/>
            <person name="Collura K."/>
            <person name="Wissotski M."/>
            <person name="Campos D."/>
            <person name="Kudrna D."/>
            <person name="Golser W."/>
            <person name="Ashely E."/>
            <person name="Descour A."/>
            <person name="Fernandes J."/>
            <person name="Soderlund C."/>
            <person name="Walbot V."/>
        </authorList>
    </citation>
    <scope>NUCLEOTIDE SEQUENCE</scope>
    <source>
        <strain evidence="2">B73</strain>
    </source>
</reference>
<organism evidence="2">
    <name type="scientific">Zea mays</name>
    <name type="common">Maize</name>
    <dbReference type="NCBI Taxonomy" id="4577"/>
    <lineage>
        <taxon>Eukaryota</taxon>
        <taxon>Viridiplantae</taxon>
        <taxon>Streptophyta</taxon>
        <taxon>Embryophyta</taxon>
        <taxon>Tracheophyta</taxon>
        <taxon>Spermatophyta</taxon>
        <taxon>Magnoliopsida</taxon>
        <taxon>Liliopsida</taxon>
        <taxon>Poales</taxon>
        <taxon>Poaceae</taxon>
        <taxon>PACMAD clade</taxon>
        <taxon>Panicoideae</taxon>
        <taxon>Andropogonodae</taxon>
        <taxon>Andropogoneae</taxon>
        <taxon>Tripsacinae</taxon>
        <taxon>Zea</taxon>
    </lineage>
</organism>
<dbReference type="HOGENOM" id="CLU_2030122_0_0_1"/>
<accession>C4J137</accession>
<name>C4J137_MAIZE</name>
<proteinExistence type="evidence at transcript level"/>
<evidence type="ECO:0000313" key="2">
    <source>
        <dbReference type="EMBL" id="ACR34887.1"/>
    </source>
</evidence>
<reference evidence="2" key="1">
    <citation type="journal article" date="2009" name="PLoS Genet.">
        <title>Sequencing, mapping, and analysis of 27,455 maize full-length cDNAs.</title>
        <authorList>
            <person name="Soderlund C."/>
            <person name="Descour A."/>
            <person name="Kudrna D."/>
            <person name="Bomhoff M."/>
            <person name="Boyd L."/>
            <person name="Currie J."/>
            <person name="Angelova A."/>
            <person name="Collura K."/>
            <person name="Wissotski M."/>
            <person name="Ashley E."/>
            <person name="Morrow D."/>
            <person name="Fernandes J."/>
            <person name="Walbot V."/>
            <person name="Yu Y."/>
        </authorList>
    </citation>
    <scope>NUCLEOTIDE SEQUENCE</scope>
    <source>
        <strain evidence="2">B73</strain>
    </source>
</reference>
<sequence length="122" mass="13751">MVGHMHQARSIYPQWHSVQTAGYIKETRKNSALSGAVSPSMVKQPESMLNNASRTSQRRQVVMTKQWRVPRARANQGTASAALLLPVPGRPPFPRSFLRLPVTSRDHLPVWTDQQLRSVGWP</sequence>
<feature type="region of interest" description="Disordered" evidence="1">
    <location>
        <begin position="34"/>
        <end position="60"/>
    </location>
</feature>
<dbReference type="EMBL" id="BT084534">
    <property type="protein sequence ID" value="ACR34887.1"/>
    <property type="molecule type" value="mRNA"/>
</dbReference>
<evidence type="ECO:0000256" key="1">
    <source>
        <dbReference type="SAM" id="MobiDB-lite"/>
    </source>
</evidence>
<feature type="compositionally biased region" description="Polar residues" evidence="1">
    <location>
        <begin position="47"/>
        <end position="59"/>
    </location>
</feature>
<protein>
    <submittedName>
        <fullName evidence="2">Uncharacterized protein</fullName>
    </submittedName>
</protein>